<dbReference type="InterPro" id="IPR010328">
    <property type="entry name" value="DUF928"/>
</dbReference>
<accession>A0AAU8JD23</accession>
<sequence length="276" mass="30349">MLHKKSLQKVANISAGVLLGVLMSPRFFSPTPVLAQSASSYQDPDGSWLVSESFSPPSRGAPARAADGGSRGCGWEPGQKLLTPMIPGDSMAFTVSEYPSFFWYVPTPSALDQGSAQKAASVRFVLIDDNQNIVYQKKLSAPSSGIMSHKLSPDDAPALAENKQYRWLVSMVCDSEDPSANPLVDGWVERIPLSKELQAELDRATESDRPSIYARAGIWHEALTSLAYLLYQHPDDPVILSRWNEFLRSVNLGEFTQEPLIWPEVIVKPQPATEMS</sequence>
<evidence type="ECO:0000313" key="2">
    <source>
        <dbReference type="EMBL" id="XCM36680.1"/>
    </source>
</evidence>
<reference evidence="2" key="1">
    <citation type="submission" date="2024-07" db="EMBL/GenBank/DDBJ databases">
        <authorList>
            <person name="Kim Y.J."/>
            <person name="Jeong J.Y."/>
        </authorList>
    </citation>
    <scope>NUCLEOTIDE SEQUENCE</scope>
    <source>
        <strain evidence="2">GIHE-MW2</strain>
    </source>
</reference>
<dbReference type="Pfam" id="PF06051">
    <property type="entry name" value="DUF928"/>
    <property type="match status" value="1"/>
</dbReference>
<gene>
    <name evidence="2" type="ORF">ABWT76_005453</name>
</gene>
<dbReference type="RefSeq" id="WP_054466701.1">
    <property type="nucleotide sequence ID" value="NZ_CP159837.1"/>
</dbReference>
<proteinExistence type="predicted"/>
<feature type="compositionally biased region" description="Low complexity" evidence="1">
    <location>
        <begin position="55"/>
        <end position="68"/>
    </location>
</feature>
<organism evidence="2">
    <name type="scientific">Planktothricoides raciborskii GIHE-MW2</name>
    <dbReference type="NCBI Taxonomy" id="2792601"/>
    <lineage>
        <taxon>Bacteria</taxon>
        <taxon>Bacillati</taxon>
        <taxon>Cyanobacteriota</taxon>
        <taxon>Cyanophyceae</taxon>
        <taxon>Oscillatoriophycideae</taxon>
        <taxon>Oscillatoriales</taxon>
        <taxon>Oscillatoriaceae</taxon>
        <taxon>Planktothricoides</taxon>
    </lineage>
</organism>
<name>A0AAU8JD23_9CYAN</name>
<dbReference type="AlphaFoldDB" id="A0AAU8JD23"/>
<protein>
    <submittedName>
        <fullName evidence="2">DUF928 domain-containing protein</fullName>
    </submittedName>
</protein>
<dbReference type="EMBL" id="CP159837">
    <property type="protein sequence ID" value="XCM36680.1"/>
    <property type="molecule type" value="Genomic_DNA"/>
</dbReference>
<evidence type="ECO:0000256" key="1">
    <source>
        <dbReference type="SAM" id="MobiDB-lite"/>
    </source>
</evidence>
<feature type="region of interest" description="Disordered" evidence="1">
    <location>
        <begin position="52"/>
        <end position="74"/>
    </location>
</feature>